<dbReference type="InterPro" id="IPR004147">
    <property type="entry name" value="ABC1_dom"/>
</dbReference>
<keyword evidence="2 6" id="KW-0808">Transferase</keyword>
<organism evidence="6 7">
    <name type="scientific">Babesia microti (strain RI)</name>
    <dbReference type="NCBI Taxonomy" id="1133968"/>
    <lineage>
        <taxon>Eukaryota</taxon>
        <taxon>Sar</taxon>
        <taxon>Alveolata</taxon>
        <taxon>Apicomplexa</taxon>
        <taxon>Aconoidasida</taxon>
        <taxon>Piroplasmida</taxon>
        <taxon>Babesiidae</taxon>
        <taxon>Babesia</taxon>
    </lineage>
</organism>
<dbReference type="CDD" id="cd13970">
    <property type="entry name" value="ABC1_ADCK3"/>
    <property type="match status" value="1"/>
</dbReference>
<dbReference type="GO" id="GO:0005524">
    <property type="term" value="F:ATP binding"/>
    <property type="evidence" value="ECO:0007669"/>
    <property type="project" value="UniProtKB-KW"/>
</dbReference>
<dbReference type="PANTHER" id="PTHR43851">
    <property type="match status" value="1"/>
</dbReference>
<dbReference type="AlphaFoldDB" id="A0A1N6LWL7"/>
<accession>A0A1N6LWL7</accession>
<keyword evidence="7" id="KW-1185">Reference proteome</keyword>
<feature type="domain" description="ABC1 atypical kinase-like" evidence="5">
    <location>
        <begin position="246"/>
        <end position="485"/>
    </location>
</feature>
<dbReference type="Pfam" id="PF03109">
    <property type="entry name" value="ABC1"/>
    <property type="match status" value="1"/>
</dbReference>
<dbReference type="InterPro" id="IPR051409">
    <property type="entry name" value="Atypical_kinase_ADCK"/>
</dbReference>
<dbReference type="GO" id="GO:0006744">
    <property type="term" value="P:ubiquinone biosynthetic process"/>
    <property type="evidence" value="ECO:0007669"/>
    <property type="project" value="TreeGrafter"/>
</dbReference>
<dbReference type="OrthoDB" id="201153at2759"/>
<keyword evidence="6" id="KW-0418">Kinase</keyword>
<evidence type="ECO:0000259" key="5">
    <source>
        <dbReference type="Pfam" id="PF03109"/>
    </source>
</evidence>
<keyword evidence="3" id="KW-0547">Nucleotide-binding</keyword>
<dbReference type="EMBL" id="FO082871">
    <property type="protein sequence ID" value="SIO73256.1"/>
    <property type="molecule type" value="Genomic_DNA"/>
</dbReference>
<sequence length="583" mass="66196">MYRNNIPRHISSILPTKCARNSYFYFPKHILYPGIINKRLCRSLNSLFSITQRLILSFYNDGADSCSAYGDKHKDFTAQNGKFDKNLRSGLGSFSAFNPDIQSKLQNLKNYSRKLTTSGTISSHCFLNAEQNHNHIQNTFGVGKCHYSSDRIMKGSNLSVSKTSRALQITDLVVGMITGATFDTIKRIAKGQRTNWKESFLSEANMNRLTDSVCKMRGAALKLCQFLSMQQNALPQPLLDALANARNRADFMPQEQVLHILTSEFGDNWRDKFDQFDLTPIASASIGQVHLANVKGRQVAVKIQFPGVSDSIVSDIDNFIKLCDILHLVPESMFIDIFGKEIKSELLSECHYLNEAEFYRIFKQLLGGLDGFYVPDVLSGLTTNKILTTEFVTGISLDQAATILSQDKRNSIGSRLLKLVLNELFAFQLMNTDPNPRNFIYDIENDIINLIDFGAVRHYNEKFINDYREIVKASILGDKEMIKKLSYSLGFLCEKDTDEMIDTHINSVLLIGEPLRNDEYDFRNNEIIENIRAKTAKMIKIRSKPPPPEVYTLHRKLAGCYLLCHNLSAKIYTAYCKQILEID</sequence>
<dbReference type="InterPro" id="IPR011009">
    <property type="entry name" value="Kinase-like_dom_sf"/>
</dbReference>
<evidence type="ECO:0000256" key="3">
    <source>
        <dbReference type="ARBA" id="ARBA00022741"/>
    </source>
</evidence>
<dbReference type="InterPro" id="IPR034646">
    <property type="entry name" value="ADCK3_dom"/>
</dbReference>
<dbReference type="VEuPathDB" id="PiroplasmaDB:BMR1_01G01140"/>
<evidence type="ECO:0000313" key="7">
    <source>
        <dbReference type="Proteomes" id="UP000002899"/>
    </source>
</evidence>
<evidence type="ECO:0000313" key="6">
    <source>
        <dbReference type="EMBL" id="SIO73256.1"/>
    </source>
</evidence>
<protein>
    <submittedName>
        <fullName evidence="6">AarF domain-containing kinase</fullName>
        <ecNumber evidence="6">2.7.11.-</ecNumber>
    </submittedName>
</protein>
<dbReference type="EC" id="2.7.11.-" evidence="6"/>
<comment type="similarity">
    <text evidence="1">Belongs to the protein kinase superfamily. ADCK protein kinase family.</text>
</comment>
<keyword evidence="4" id="KW-0067">ATP-binding</keyword>
<proteinExistence type="inferred from homology"/>
<reference evidence="6 7" key="2">
    <citation type="journal article" date="2013" name="PLoS ONE">
        <title>Whole genome mapping and re-organization of the nuclear and mitochondrial genomes of Babesia microti isolates.</title>
        <authorList>
            <person name="Cornillot E."/>
            <person name="Dassouli A."/>
            <person name="Garg A."/>
            <person name="Pachikara N."/>
            <person name="Randazzo S."/>
            <person name="Depoix D."/>
            <person name="Carcy B."/>
            <person name="Delbecq S."/>
            <person name="Frutos R."/>
            <person name="Silva J.C."/>
            <person name="Sutton R."/>
            <person name="Krause P.J."/>
            <person name="Mamoun C.B."/>
        </authorList>
    </citation>
    <scope>NUCLEOTIDE SEQUENCE [LARGE SCALE GENOMIC DNA]</scope>
    <source>
        <strain evidence="6 7">RI</strain>
    </source>
</reference>
<dbReference type="GeneID" id="24423308"/>
<evidence type="ECO:0000256" key="2">
    <source>
        <dbReference type="ARBA" id="ARBA00022679"/>
    </source>
</evidence>
<dbReference type="Proteomes" id="UP000002899">
    <property type="component" value="Chromosome I"/>
</dbReference>
<dbReference type="RefSeq" id="XP_021337362.1">
    <property type="nucleotide sequence ID" value="XM_021482127.1"/>
</dbReference>
<gene>
    <name evidence="6" type="ORF">BMR1_01G01140</name>
</gene>
<dbReference type="PANTHER" id="PTHR43851:SF3">
    <property type="entry name" value="COENZYME Q8"/>
    <property type="match status" value="1"/>
</dbReference>
<reference evidence="6 7" key="1">
    <citation type="journal article" date="2012" name="Nucleic Acids Res.">
        <title>Sequencing of the smallest Apicomplexan genome from the human pathogen Babesia microti.</title>
        <authorList>
            <person name="Cornillot E."/>
            <person name="Hadj-Kaddour K."/>
            <person name="Dassouli A."/>
            <person name="Noel B."/>
            <person name="Ranwez V."/>
            <person name="Vacherie B."/>
            <person name="Augagneur Y."/>
            <person name="Bres V."/>
            <person name="Duclos A."/>
            <person name="Randazzo S."/>
            <person name="Carcy B."/>
            <person name="Debierre-Grockiego F."/>
            <person name="Delbecq S."/>
            <person name="Moubri-Menage K."/>
            <person name="Shams-Eldin H."/>
            <person name="Usmani-Brown S."/>
            <person name="Bringaud F."/>
            <person name="Wincker P."/>
            <person name="Vivares C.P."/>
            <person name="Schwarz R.T."/>
            <person name="Schetters T.P."/>
            <person name="Krause P.J."/>
            <person name="Gorenflot A."/>
            <person name="Berry V."/>
            <person name="Barbe V."/>
            <person name="Ben Mamoun C."/>
        </authorList>
    </citation>
    <scope>NUCLEOTIDE SEQUENCE [LARGE SCALE GENOMIC DNA]</scope>
    <source>
        <strain evidence="6 7">RI</strain>
    </source>
</reference>
<dbReference type="KEGG" id="bmic:BMR1_01G01140"/>
<reference evidence="6 7" key="3">
    <citation type="journal article" date="2016" name="Sci. Rep.">
        <title>Genome-wide diversity and gene expression profiling of Babesia microti isolates identify polymorphic genes that mediate host-pathogen interactions.</title>
        <authorList>
            <person name="Silva J.C."/>
            <person name="Cornillot E."/>
            <person name="McCracken C."/>
            <person name="Usmani-Brown S."/>
            <person name="Dwivedi A."/>
            <person name="Ifeonu O.O."/>
            <person name="Crabtree J."/>
            <person name="Gotia H.T."/>
            <person name="Virji A.Z."/>
            <person name="Reynes C."/>
            <person name="Colinge J."/>
            <person name="Kumar V."/>
            <person name="Lawres L."/>
            <person name="Pazzi J.E."/>
            <person name="Pablo J.V."/>
            <person name="Hung C."/>
            <person name="Brancato J."/>
            <person name="Kumari P."/>
            <person name="Orvis J."/>
            <person name="Tretina K."/>
            <person name="Chibucos M."/>
            <person name="Ott S."/>
            <person name="Sadzewicz L."/>
            <person name="Sengamalay N."/>
            <person name="Shetty A.C."/>
            <person name="Su Q."/>
            <person name="Tallon L."/>
            <person name="Fraser C.M."/>
            <person name="Frutos R."/>
            <person name="Molina D.M."/>
            <person name="Krause P.J."/>
            <person name="Ben Mamoun C."/>
        </authorList>
    </citation>
    <scope>NUCLEOTIDE SEQUENCE [LARGE SCALE GENOMIC DNA]</scope>
    <source>
        <strain evidence="6 7">RI</strain>
    </source>
</reference>
<dbReference type="SUPFAM" id="SSF56112">
    <property type="entry name" value="Protein kinase-like (PK-like)"/>
    <property type="match status" value="1"/>
</dbReference>
<dbReference type="GO" id="GO:0016301">
    <property type="term" value="F:kinase activity"/>
    <property type="evidence" value="ECO:0007669"/>
    <property type="project" value="UniProtKB-KW"/>
</dbReference>
<evidence type="ECO:0000256" key="1">
    <source>
        <dbReference type="ARBA" id="ARBA00009670"/>
    </source>
</evidence>
<evidence type="ECO:0000256" key="4">
    <source>
        <dbReference type="ARBA" id="ARBA00022840"/>
    </source>
</evidence>
<name>A0A1N6LWL7_BABMR</name>